<dbReference type="PIRSF" id="PIRSF016184">
    <property type="entry name" value="PhzC_PhzF"/>
    <property type="match status" value="1"/>
</dbReference>
<evidence type="ECO:0000313" key="4">
    <source>
        <dbReference type="EMBL" id="OGF28543.1"/>
    </source>
</evidence>
<dbReference type="NCBIfam" id="TIGR00654">
    <property type="entry name" value="PhzF_family"/>
    <property type="match status" value="1"/>
</dbReference>
<evidence type="ECO:0000256" key="3">
    <source>
        <dbReference type="PIRSR" id="PIRSR016184-1"/>
    </source>
</evidence>
<evidence type="ECO:0000256" key="2">
    <source>
        <dbReference type="ARBA" id="ARBA00023235"/>
    </source>
</evidence>
<evidence type="ECO:0000256" key="1">
    <source>
        <dbReference type="ARBA" id="ARBA00008270"/>
    </source>
</evidence>
<keyword evidence="2" id="KW-0413">Isomerase</keyword>
<feature type="active site" evidence="3">
    <location>
        <position position="46"/>
    </location>
</feature>
<dbReference type="InterPro" id="IPR003719">
    <property type="entry name" value="Phenazine_PhzF-like"/>
</dbReference>
<accession>A0A1F5SQ26</accession>
<sequence>MKIKVFTLNAFAKTEKGGNPAGVVLNADGLSAEQMLLLAKKIGFSETAFVQKSAKADFKVKFFTPSAEVDICGHATVATFYLLAAKHIVQSGKYTQETKAGVLAIEILRDQTVFMDQKTPRFFENIDKTLIAPSLNISSSSVRDDLPIQIVSTGLKDIFVPIKSLNELTHIKPNFEKIKKISKKFDVIGYHVFSLETKFKSTAHCRNFAPLYDIREEAATGTSAGALSCYLFQYGRISKGQVNNLIFEQGYSMNRPSEIKAKLEINSQNITRVRVGGIAANIQQIEVVI</sequence>
<organism evidence="4 5">
    <name type="scientific">Candidatus Falkowbacteria bacterium RIFOXYA2_FULL_47_9</name>
    <dbReference type="NCBI Taxonomy" id="1797995"/>
    <lineage>
        <taxon>Bacteria</taxon>
        <taxon>Candidatus Falkowiibacteriota</taxon>
    </lineage>
</organism>
<name>A0A1F5SQ26_9BACT</name>
<dbReference type="Proteomes" id="UP000178925">
    <property type="component" value="Unassembled WGS sequence"/>
</dbReference>
<dbReference type="GO" id="GO:0005737">
    <property type="term" value="C:cytoplasm"/>
    <property type="evidence" value="ECO:0007669"/>
    <property type="project" value="TreeGrafter"/>
</dbReference>
<dbReference type="STRING" id="1797995.A2242_02585"/>
<dbReference type="GO" id="GO:0016853">
    <property type="term" value="F:isomerase activity"/>
    <property type="evidence" value="ECO:0007669"/>
    <property type="project" value="UniProtKB-KW"/>
</dbReference>
<reference evidence="4 5" key="1">
    <citation type="journal article" date="2016" name="Nat. Commun.">
        <title>Thousands of microbial genomes shed light on interconnected biogeochemical processes in an aquifer system.</title>
        <authorList>
            <person name="Anantharaman K."/>
            <person name="Brown C.T."/>
            <person name="Hug L.A."/>
            <person name="Sharon I."/>
            <person name="Castelle C.J."/>
            <person name="Probst A.J."/>
            <person name="Thomas B.C."/>
            <person name="Singh A."/>
            <person name="Wilkins M.J."/>
            <person name="Karaoz U."/>
            <person name="Brodie E.L."/>
            <person name="Williams K.H."/>
            <person name="Hubbard S.S."/>
            <person name="Banfield J.F."/>
        </authorList>
    </citation>
    <scope>NUCLEOTIDE SEQUENCE [LARGE SCALE GENOMIC DNA]</scope>
</reference>
<dbReference type="Pfam" id="PF02567">
    <property type="entry name" value="PhzC-PhzF"/>
    <property type="match status" value="1"/>
</dbReference>
<comment type="similarity">
    <text evidence="1">Belongs to the PhzF family.</text>
</comment>
<proteinExistence type="inferred from homology"/>
<dbReference type="AlphaFoldDB" id="A0A1F5SQ26"/>
<gene>
    <name evidence="4" type="ORF">A2242_02585</name>
</gene>
<protein>
    <submittedName>
        <fullName evidence="4">Phenazine biosynthesis protein PhzF</fullName>
    </submittedName>
</protein>
<dbReference type="EMBL" id="MFGC01000009">
    <property type="protein sequence ID" value="OGF28543.1"/>
    <property type="molecule type" value="Genomic_DNA"/>
</dbReference>
<dbReference type="PANTHER" id="PTHR13774:SF39">
    <property type="entry name" value="BIOSYNTHESIS PROTEIN, PUTATIVE-RELATED"/>
    <property type="match status" value="1"/>
</dbReference>
<dbReference type="PANTHER" id="PTHR13774">
    <property type="entry name" value="PHENAZINE BIOSYNTHESIS PROTEIN"/>
    <property type="match status" value="1"/>
</dbReference>
<comment type="caution">
    <text evidence="4">The sequence shown here is derived from an EMBL/GenBank/DDBJ whole genome shotgun (WGS) entry which is preliminary data.</text>
</comment>
<evidence type="ECO:0000313" key="5">
    <source>
        <dbReference type="Proteomes" id="UP000178925"/>
    </source>
</evidence>
<dbReference type="SUPFAM" id="SSF54506">
    <property type="entry name" value="Diaminopimelate epimerase-like"/>
    <property type="match status" value="1"/>
</dbReference>
<dbReference type="Gene3D" id="3.10.310.10">
    <property type="entry name" value="Diaminopimelate Epimerase, Chain A, domain 1"/>
    <property type="match status" value="2"/>
</dbReference>